<feature type="region of interest" description="Disordered" evidence="8">
    <location>
        <begin position="574"/>
        <end position="606"/>
    </location>
</feature>
<dbReference type="InterPro" id="IPR036378">
    <property type="entry name" value="FAS1_dom_sf"/>
</dbReference>
<dbReference type="Pfam" id="PF14111">
    <property type="entry name" value="DUF4283"/>
    <property type="match status" value="1"/>
</dbReference>
<dbReference type="PANTHER" id="PTHR32077">
    <property type="entry name" value="FASCICLIN-LIKE ARABINOGALACTAN PROTEIN"/>
    <property type="match status" value="1"/>
</dbReference>
<keyword evidence="4" id="KW-0449">Lipoprotein</keyword>
<reference evidence="10" key="3">
    <citation type="submission" date="2015-04" db="UniProtKB">
        <authorList>
            <consortium name="EnsemblPlants"/>
        </authorList>
    </citation>
    <scope>IDENTIFICATION</scope>
</reference>
<dbReference type="InterPro" id="IPR045003">
    <property type="entry name" value="FLA_A"/>
</dbReference>
<dbReference type="InterPro" id="IPR000782">
    <property type="entry name" value="FAS1_domain"/>
</dbReference>
<dbReference type="SMART" id="SM00554">
    <property type="entry name" value="FAS1"/>
    <property type="match status" value="1"/>
</dbReference>
<dbReference type="EnsemblPlants" id="LPERR09G01240.1">
    <property type="protein sequence ID" value="LPERR09G01240.1"/>
    <property type="gene ID" value="LPERR09G01240"/>
</dbReference>
<dbReference type="InterPro" id="IPR025558">
    <property type="entry name" value="DUF4283"/>
</dbReference>
<feature type="compositionally biased region" description="Polar residues" evidence="8">
    <location>
        <begin position="336"/>
        <end position="346"/>
    </location>
</feature>
<evidence type="ECO:0000256" key="1">
    <source>
        <dbReference type="ARBA" id="ARBA00004609"/>
    </source>
</evidence>
<dbReference type="GO" id="GO:0098552">
    <property type="term" value="C:side of membrane"/>
    <property type="evidence" value="ECO:0007669"/>
    <property type="project" value="UniProtKB-KW"/>
</dbReference>
<name>A0A0D9XBK1_9ORYZ</name>
<dbReference type="HOGENOM" id="CLU_432378_0_0_1"/>
<evidence type="ECO:0000256" key="5">
    <source>
        <dbReference type="ARBA" id="ARBA00022729"/>
    </source>
</evidence>
<dbReference type="GO" id="GO:0005886">
    <property type="term" value="C:plasma membrane"/>
    <property type="evidence" value="ECO:0007669"/>
    <property type="project" value="UniProtKB-SubCell"/>
</dbReference>
<evidence type="ECO:0000256" key="3">
    <source>
        <dbReference type="ARBA" id="ARBA00022475"/>
    </source>
</evidence>
<dbReference type="PROSITE" id="PS50213">
    <property type="entry name" value="FAS1"/>
    <property type="match status" value="1"/>
</dbReference>
<feature type="compositionally biased region" description="Basic and acidic residues" evidence="8">
    <location>
        <begin position="369"/>
        <end position="378"/>
    </location>
</feature>
<evidence type="ECO:0000259" key="9">
    <source>
        <dbReference type="PROSITE" id="PS50213"/>
    </source>
</evidence>
<dbReference type="Proteomes" id="UP000032180">
    <property type="component" value="Chromosome 9"/>
</dbReference>
<accession>A0A0D9XBK1</accession>
<keyword evidence="6" id="KW-0472">Membrane</keyword>
<dbReference type="Gene3D" id="2.30.180.10">
    <property type="entry name" value="FAS1 domain"/>
    <property type="match status" value="1"/>
</dbReference>
<dbReference type="FunFam" id="2.30.180.10:FF:000043">
    <property type="entry name" value="Fasciclin-like arabinogalactan protein 2"/>
    <property type="match status" value="1"/>
</dbReference>
<evidence type="ECO:0000313" key="11">
    <source>
        <dbReference type="Proteomes" id="UP000032180"/>
    </source>
</evidence>
<comment type="function">
    <text evidence="7">May be a cell surface adhesion protein.</text>
</comment>
<reference evidence="11" key="2">
    <citation type="submission" date="2013-12" db="EMBL/GenBank/DDBJ databases">
        <authorList>
            <person name="Yu Y."/>
            <person name="Lee S."/>
            <person name="de Baynast K."/>
            <person name="Wissotski M."/>
            <person name="Liu L."/>
            <person name="Talag J."/>
            <person name="Goicoechea J."/>
            <person name="Angelova A."/>
            <person name="Jetty R."/>
            <person name="Kudrna D."/>
            <person name="Golser W."/>
            <person name="Rivera L."/>
            <person name="Zhang J."/>
            <person name="Wing R."/>
        </authorList>
    </citation>
    <scope>NUCLEOTIDE SEQUENCE</scope>
</reference>
<comment type="similarity">
    <text evidence="2">Belongs to the fasciclin-like AGP family.</text>
</comment>
<evidence type="ECO:0000256" key="4">
    <source>
        <dbReference type="ARBA" id="ARBA00022622"/>
    </source>
</evidence>
<keyword evidence="4" id="KW-0325">Glycoprotein</keyword>
<dbReference type="SUPFAM" id="SSF82153">
    <property type="entry name" value="FAS1 domain"/>
    <property type="match status" value="1"/>
</dbReference>
<reference evidence="10 11" key="1">
    <citation type="submission" date="2012-08" db="EMBL/GenBank/DDBJ databases">
        <title>Oryza genome evolution.</title>
        <authorList>
            <person name="Wing R.A."/>
        </authorList>
    </citation>
    <scope>NUCLEOTIDE SEQUENCE</scope>
</reference>
<dbReference type="Pfam" id="PF02469">
    <property type="entry name" value="Fasciclin"/>
    <property type="match status" value="1"/>
</dbReference>
<dbReference type="AlphaFoldDB" id="A0A0D9XBK1"/>
<keyword evidence="5" id="KW-0732">Signal</keyword>
<evidence type="ECO:0000256" key="8">
    <source>
        <dbReference type="SAM" id="MobiDB-lite"/>
    </source>
</evidence>
<keyword evidence="4" id="KW-0336">GPI-anchor</keyword>
<sequence length="633" mass="68548">MVNTGDEDCPDQPEAAVADLLKDLHLTAEEEEIAAFSDDEDVGDCQVEEWSLVGKVLSPMTIHATAILGAMKAAWGNPAGLKIRSIGSKGDNLFVAEFSFKQDLERAVGGSPWVVGKHAVILREYEEHLKPSEIVFDKMEIWVRILDLPLGWMNQHRGERALGLIGEVKKVDVDRDGKASGPFLRGRVAIDVLKPLRRGVLLRTRKEGAADWFDIQYEKLPFYCLSYGVMGQSQIECDKPLVRNPDGRLPYDAKLRVNDFKKKKLQSFVEAAAETFGSGSSSASEQSRGSASKSGDRRTGMGSRSSKAKGKTIGDDDDEVNSPVKPGMKSQEKESASQLSNTNRQLFQPGDGVSSGDDGVRKHHVPQGRQDRLHLRDADDTVKPSRFVKSVKEIPYDISVLQVSSVLSSSEAEAPVPPPVPVNLTELLSKKYCKSFAGLLAANADVFRTVNETKDNGLTLFCPVDAVIAAFMPSYKNLTAKAKTVILLYHAVPDYFSLQLLKSNNGMVTTLATASEAKKDYSYDVQNKGETITLDTRVVNSAVTATVGDNEPLAVYAVNKFLKPKELYKVVEAPAPAPEPSKKHKAADDSGDDSADNSGDAKPHKGDAAPAALLAARWVAGVAAALAGLMLLP</sequence>
<organism evidence="10 11">
    <name type="scientific">Leersia perrieri</name>
    <dbReference type="NCBI Taxonomy" id="77586"/>
    <lineage>
        <taxon>Eukaryota</taxon>
        <taxon>Viridiplantae</taxon>
        <taxon>Streptophyta</taxon>
        <taxon>Embryophyta</taxon>
        <taxon>Tracheophyta</taxon>
        <taxon>Spermatophyta</taxon>
        <taxon>Magnoliopsida</taxon>
        <taxon>Liliopsida</taxon>
        <taxon>Poales</taxon>
        <taxon>Poaceae</taxon>
        <taxon>BOP clade</taxon>
        <taxon>Oryzoideae</taxon>
        <taxon>Oryzeae</taxon>
        <taxon>Oryzinae</taxon>
        <taxon>Leersia</taxon>
    </lineage>
</organism>
<proteinExistence type="inferred from homology"/>
<feature type="compositionally biased region" description="Low complexity" evidence="8">
    <location>
        <begin position="275"/>
        <end position="293"/>
    </location>
</feature>
<keyword evidence="3" id="KW-1003">Cell membrane</keyword>
<protein>
    <recommendedName>
        <fullName evidence="9">FAS1 domain-containing protein</fullName>
    </recommendedName>
</protein>
<evidence type="ECO:0000256" key="2">
    <source>
        <dbReference type="ARBA" id="ARBA00007843"/>
    </source>
</evidence>
<evidence type="ECO:0000313" key="10">
    <source>
        <dbReference type="EnsemblPlants" id="LPERR09G01240.1"/>
    </source>
</evidence>
<evidence type="ECO:0000256" key="6">
    <source>
        <dbReference type="ARBA" id="ARBA00023136"/>
    </source>
</evidence>
<dbReference type="eggNOG" id="KOG1075">
    <property type="taxonomic scope" value="Eukaryota"/>
</dbReference>
<keyword evidence="11" id="KW-1185">Reference proteome</keyword>
<comment type="subcellular location">
    <subcellularLocation>
        <location evidence="1">Cell membrane</location>
        <topology evidence="1">Lipid-anchor</topology>
        <topology evidence="1">GPI-anchor</topology>
    </subcellularLocation>
</comment>
<evidence type="ECO:0000256" key="7">
    <source>
        <dbReference type="ARBA" id="ARBA00024686"/>
    </source>
</evidence>
<feature type="domain" description="FAS1" evidence="9">
    <location>
        <begin position="420"/>
        <end position="562"/>
    </location>
</feature>
<dbReference type="GO" id="GO:0009834">
    <property type="term" value="P:plant-type secondary cell wall biogenesis"/>
    <property type="evidence" value="ECO:0007669"/>
    <property type="project" value="TreeGrafter"/>
</dbReference>
<feature type="region of interest" description="Disordered" evidence="8">
    <location>
        <begin position="275"/>
        <end position="378"/>
    </location>
</feature>
<dbReference type="PANTHER" id="PTHR32077:SF86">
    <property type="entry name" value="FAS1 DOMAIN-CONTAINING PROTEIN SELMODRAFT_448915"/>
    <property type="match status" value="1"/>
</dbReference>
<dbReference type="STRING" id="77586.A0A0D9XBK1"/>
<dbReference type="Gramene" id="LPERR09G01240.1">
    <property type="protein sequence ID" value="LPERR09G01240.1"/>
    <property type="gene ID" value="LPERR09G01240"/>
</dbReference>